<name>A0A1M6NUC4_PARC5</name>
<dbReference type="EMBL" id="FRAG01000019">
    <property type="protein sequence ID" value="SHJ99280.1"/>
    <property type="molecule type" value="Genomic_DNA"/>
</dbReference>
<protein>
    <submittedName>
        <fullName evidence="1">Uncharacterized protein</fullName>
    </submittedName>
</protein>
<accession>A0A1M6NUC4</accession>
<reference evidence="1 2" key="1">
    <citation type="submission" date="2016-11" db="EMBL/GenBank/DDBJ databases">
        <authorList>
            <person name="Jaros S."/>
            <person name="Januszkiewicz K."/>
            <person name="Wedrychowicz H."/>
        </authorList>
    </citation>
    <scope>NUCLEOTIDE SEQUENCE [LARGE SCALE GENOMIC DNA]</scope>
    <source>
        <strain evidence="1 2">DSM 15212</strain>
    </source>
</reference>
<dbReference type="RefSeq" id="WP_073149220.1">
    <property type="nucleotide sequence ID" value="NZ_FRAG01000019.1"/>
</dbReference>
<dbReference type="STRING" id="1121301.SAMN02745912_01874"/>
<evidence type="ECO:0000313" key="2">
    <source>
        <dbReference type="Proteomes" id="UP000184465"/>
    </source>
</evidence>
<dbReference type="Proteomes" id="UP000184465">
    <property type="component" value="Unassembled WGS sequence"/>
</dbReference>
<gene>
    <name evidence="1" type="ORF">SAMN02745912_01874</name>
</gene>
<sequence length="519" mass="59761">MDVKDLLESLDYSKENIHRQALIYSFSNILTLSLLSEFGVKYNLSDEDIKNYIGKLNIKTDKNIMTNKELEISPPVDENHLKDDTKKLSTLSFDFSFVNNLSPIKAIYSGAKLNTSLDPEFKKDIDIGLDLNNKNFKKELKPKNQGLLILNEVNLSRFLYNNSVINRNKNSTYTEKLLGMILLDLAINQALFSYSYLRNSKGFFVKKENLIFDSNELKLKETNEKIDWEDQVYMLWAYAVLYKTLKDSNYERYFQSSKADIFKNYAFNLLNILESHEHEMIELDTANLSSLTSSMVEALHILDKKRKHKSFVISLCDELYTRQKQKGFILSNRYKNEAASLASHFKSIEALINGFQYTNFDLFLSASENIYSNLNTVWDENMGLFKLNKDDDIKYSSKSISYVLRSLNKLLKATNSAEMKKSINNQLTNFFDASINDTGLQTPPPGINKEINMFRKSNGEASIIQDIIDHEKAYVIEKGFKINKADLKINKYSNEFSCEHALFASDAMLTMAMEGNLIL</sequence>
<dbReference type="OrthoDB" id="1949456at2"/>
<proteinExistence type="predicted"/>
<organism evidence="1 2">
    <name type="scientific">Paramaledivibacter caminithermalis (strain DSM 15212 / CIP 107654 / DViRD3)</name>
    <name type="common">Clostridium caminithermale</name>
    <dbReference type="NCBI Taxonomy" id="1121301"/>
    <lineage>
        <taxon>Bacteria</taxon>
        <taxon>Bacillati</taxon>
        <taxon>Bacillota</taxon>
        <taxon>Clostridia</taxon>
        <taxon>Peptostreptococcales</taxon>
        <taxon>Caminicellaceae</taxon>
        <taxon>Paramaledivibacter</taxon>
    </lineage>
</organism>
<evidence type="ECO:0000313" key="1">
    <source>
        <dbReference type="EMBL" id="SHJ99280.1"/>
    </source>
</evidence>
<keyword evidence="2" id="KW-1185">Reference proteome</keyword>
<dbReference type="AlphaFoldDB" id="A0A1M6NUC4"/>